<dbReference type="InterPro" id="IPR050226">
    <property type="entry name" value="NagZ_Beta-hexosaminidase"/>
</dbReference>
<dbReference type="SUPFAM" id="SSF51445">
    <property type="entry name" value="(Trans)glycosidases"/>
    <property type="match status" value="1"/>
</dbReference>
<accession>A0A5J5HNF9</accession>
<reference evidence="7 8" key="1">
    <citation type="submission" date="2019-09" db="EMBL/GenBank/DDBJ databases">
        <title>Whole genome sequences of isolates from the Mars Exploration Rovers.</title>
        <authorList>
            <person name="Seuylemezian A."/>
            <person name="Vaishampayan P."/>
        </authorList>
    </citation>
    <scope>NUCLEOTIDE SEQUENCE [LARGE SCALE GENOMIC DNA]</scope>
    <source>
        <strain evidence="7 8">MER_TA_151</strain>
    </source>
</reference>
<dbReference type="PANTHER" id="PTHR30480:SF16">
    <property type="entry name" value="GLYCOSIDE HYDROLASE FAMILY 3 DOMAIN PROTEIN"/>
    <property type="match status" value="1"/>
</dbReference>
<evidence type="ECO:0000259" key="6">
    <source>
        <dbReference type="Pfam" id="PF00933"/>
    </source>
</evidence>
<dbReference type="Pfam" id="PF00933">
    <property type="entry name" value="Glyco_hydro_3"/>
    <property type="match status" value="1"/>
</dbReference>
<keyword evidence="3 7" id="KW-0326">Glycosidase</keyword>
<keyword evidence="5" id="KW-0812">Transmembrane</keyword>
<protein>
    <submittedName>
        <fullName evidence="7">Beta-N-acetylhexosaminidase</fullName>
        <ecNumber evidence="7">3.2.1.52</ecNumber>
    </submittedName>
</protein>
<dbReference type="Proteomes" id="UP000326671">
    <property type="component" value="Unassembled WGS sequence"/>
</dbReference>
<keyword evidence="8" id="KW-1185">Reference proteome</keyword>
<feature type="transmembrane region" description="Helical" evidence="5">
    <location>
        <begin position="12"/>
        <end position="31"/>
    </location>
</feature>
<dbReference type="PANTHER" id="PTHR30480">
    <property type="entry name" value="BETA-HEXOSAMINIDASE-RELATED"/>
    <property type="match status" value="1"/>
</dbReference>
<feature type="compositionally biased region" description="Polar residues" evidence="4">
    <location>
        <begin position="61"/>
        <end position="76"/>
    </location>
</feature>
<dbReference type="InterPro" id="IPR001764">
    <property type="entry name" value="Glyco_hydro_3_N"/>
</dbReference>
<dbReference type="Gene3D" id="3.20.20.300">
    <property type="entry name" value="Glycoside hydrolase, family 3, N-terminal domain"/>
    <property type="match status" value="1"/>
</dbReference>
<sequence length="433" mass="48984">MMKLTKKRSFTLYVVVFLLVVILSLILILFLNQDTEHQSTQEKKGTEKMEAENEQDVINEGTRNSGQNQEDMTQTEKNLEQKVEDIIEEMSLSEKIGQLIVVGFPSKQVDEHMTKMINDYHVGGVILYDRNMESPRQVAQLTNELQEMALQTKHKLPLLFSIDQEGGSIVRMKQHVTPIPSQQALGLQDDEKVVYDTAYRTGQELSAMGIHVNFAPVLDLSENDSRSFGTDPNKVSIYGQQVIKGLVDSGMVATLKHFPGHGRSNVDPHVETSSVQANQLDLENNDIFPFKKAIDEMDHQNFFVMVTHIKYPAYDQENPASISPVIIEELLRKKLGYKGIVVTDDLEMGAVNKYFTYEDLGYKAVESGADLLLVCHTLENQQKVFNGILEAVETKKLKEERIDEAVKRILMYKLSSIKNTYVDPAQAEKEVGQ</sequence>
<evidence type="ECO:0000256" key="3">
    <source>
        <dbReference type="ARBA" id="ARBA00023295"/>
    </source>
</evidence>
<dbReference type="RefSeq" id="WP_150441028.1">
    <property type="nucleotide sequence ID" value="NZ_VYKL01000025.1"/>
</dbReference>
<dbReference type="EC" id="3.2.1.52" evidence="7"/>
<evidence type="ECO:0000256" key="5">
    <source>
        <dbReference type="SAM" id="Phobius"/>
    </source>
</evidence>
<dbReference type="GO" id="GO:0009254">
    <property type="term" value="P:peptidoglycan turnover"/>
    <property type="evidence" value="ECO:0007669"/>
    <property type="project" value="TreeGrafter"/>
</dbReference>
<evidence type="ECO:0000256" key="1">
    <source>
        <dbReference type="ARBA" id="ARBA00005336"/>
    </source>
</evidence>
<dbReference type="AlphaFoldDB" id="A0A5J5HNF9"/>
<evidence type="ECO:0000256" key="4">
    <source>
        <dbReference type="SAM" id="MobiDB-lite"/>
    </source>
</evidence>
<dbReference type="GO" id="GO:0004563">
    <property type="term" value="F:beta-N-acetylhexosaminidase activity"/>
    <property type="evidence" value="ECO:0007669"/>
    <property type="project" value="UniProtKB-EC"/>
</dbReference>
<dbReference type="GO" id="GO:0005975">
    <property type="term" value="P:carbohydrate metabolic process"/>
    <property type="evidence" value="ECO:0007669"/>
    <property type="project" value="InterPro"/>
</dbReference>
<dbReference type="OrthoDB" id="9805821at2"/>
<comment type="similarity">
    <text evidence="1">Belongs to the glycosyl hydrolase 3 family.</text>
</comment>
<keyword evidence="5" id="KW-0472">Membrane</keyword>
<comment type="caution">
    <text evidence="7">The sequence shown here is derived from an EMBL/GenBank/DDBJ whole genome shotgun (WGS) entry which is preliminary data.</text>
</comment>
<evidence type="ECO:0000313" key="7">
    <source>
        <dbReference type="EMBL" id="KAA9022033.1"/>
    </source>
</evidence>
<dbReference type="InterPro" id="IPR036962">
    <property type="entry name" value="Glyco_hydro_3_N_sf"/>
</dbReference>
<feature type="compositionally biased region" description="Basic and acidic residues" evidence="4">
    <location>
        <begin position="40"/>
        <end position="51"/>
    </location>
</feature>
<keyword evidence="5" id="KW-1133">Transmembrane helix</keyword>
<dbReference type="InterPro" id="IPR017853">
    <property type="entry name" value="GH"/>
</dbReference>
<organism evidence="7 8">
    <name type="scientific">Niallia endozanthoxylica</name>
    <dbReference type="NCBI Taxonomy" id="2036016"/>
    <lineage>
        <taxon>Bacteria</taxon>
        <taxon>Bacillati</taxon>
        <taxon>Bacillota</taxon>
        <taxon>Bacilli</taxon>
        <taxon>Bacillales</taxon>
        <taxon>Bacillaceae</taxon>
        <taxon>Niallia</taxon>
    </lineage>
</organism>
<feature type="region of interest" description="Disordered" evidence="4">
    <location>
        <begin position="40"/>
        <end position="77"/>
    </location>
</feature>
<keyword evidence="2 7" id="KW-0378">Hydrolase</keyword>
<evidence type="ECO:0000313" key="8">
    <source>
        <dbReference type="Proteomes" id="UP000326671"/>
    </source>
</evidence>
<dbReference type="EMBL" id="VYKL01000025">
    <property type="protein sequence ID" value="KAA9022033.1"/>
    <property type="molecule type" value="Genomic_DNA"/>
</dbReference>
<proteinExistence type="inferred from homology"/>
<name>A0A5J5HNF9_9BACI</name>
<feature type="domain" description="Glycoside hydrolase family 3 N-terminal" evidence="6">
    <location>
        <begin position="92"/>
        <end position="410"/>
    </location>
</feature>
<evidence type="ECO:0000256" key="2">
    <source>
        <dbReference type="ARBA" id="ARBA00022801"/>
    </source>
</evidence>
<gene>
    <name evidence="7" type="primary">nagZ</name>
    <name evidence="7" type="ORF">F4V44_16050</name>
</gene>
<dbReference type="NCBIfam" id="NF003740">
    <property type="entry name" value="PRK05337.1"/>
    <property type="match status" value="1"/>
</dbReference>